<gene>
    <name evidence="6" type="ORF">TPAB3V08_LOCUS2794</name>
</gene>
<dbReference type="PANTHER" id="PTHR22746:SF10">
    <property type="entry name" value="GUANINE NUCLEOTIDE EXCHANGE FACTOR SUBUNIT RIC1"/>
    <property type="match status" value="1"/>
</dbReference>
<proteinExistence type="predicted"/>
<dbReference type="PANTHER" id="PTHR22746">
    <property type="entry name" value="RAB6A-GEF COMPLEX PARTNER PROTEIN 1"/>
    <property type="match status" value="1"/>
</dbReference>
<sequence>IYFQYQSYTCSPPTVLASCVENVWVPRKSRREKPHLTEALWLFCGAHGMRVWLPLFPRDGDKSHSFMSKRIMLPFQLRIYPLAILFEDAILLGAENDTMLYTSDSNSPFSLPFCVLERTSQVYLHQILRQLIRRNLGYHAWEIARSCTNLPYFPHSLELLLHEKTQRDKVRNEDMKEELGVKEPTEERLRSLRLRWFGLVKRMGNTRTCVYMEREVLEEEATSKEPIPDALLPSVIEFIKEFPVYQQTVVQCARKTEIALWPYLFSAAGKPKDLFQECLAKKHLDTAASYLIILQNLEPSSISRQYATLLLDAALEQCKWDLSKDLVRFLRAIDPNDVESPRASFILPSKYGVSAQTPPVSPNEEDLSLVLGTMQVSRGRSFSTTTTPKVQQIEAGPNSVPAHHREVLRSNSGAGESSKSVPLRRKKSVPTGPHRLTDLGHFAAYLDFHLVSWLGRERDRVARVDDFVGVLKQLHSDFQWPYPTLQLPVSYYLPRKSSASGSSQASPSSPTIEERMKSLTVDVIGGHLGSRVGDSGYTSYPGGHHDAFLTMPNSNLPVGLAGPMNYPHSMLLPSEYPSSAIVEAQLLPHLLQDESSVVSEESSFWGEEREHYVSDSSDTRWNDIPSSFALDQLTQELSSRGSAKAEVKLRYLLQLFMEASCLEWSLIISVLLRDAMAVLRTVNAARSPDQSSEAVQRLKEGFQLLCQWSSTECLGYKPFMMGLHPQVNVLNKLLTIKRQQQALVRSTVPPPSPPKSRSRHSSTTQDAGSVGQPVSDCAPSSQSSRGVEEESTLMVTRERSADRGCELDIRNQLVMEAAKEKAIESSGCVVS</sequence>
<evidence type="ECO:0000313" key="6">
    <source>
        <dbReference type="EMBL" id="CAG2055795.1"/>
    </source>
</evidence>
<feature type="region of interest" description="Disordered" evidence="4">
    <location>
        <begin position="743"/>
        <end position="801"/>
    </location>
</feature>
<dbReference type="Pfam" id="PF07064">
    <property type="entry name" value="RIC1"/>
    <property type="match status" value="2"/>
</dbReference>
<reference evidence="6" key="1">
    <citation type="submission" date="2021-03" db="EMBL/GenBank/DDBJ databases">
        <authorList>
            <person name="Tran Van P."/>
        </authorList>
    </citation>
    <scope>NUCLEOTIDE SEQUENCE</scope>
</reference>
<dbReference type="EMBL" id="CAJPIN010002904">
    <property type="protein sequence ID" value="CAG2055795.1"/>
    <property type="molecule type" value="Genomic_DNA"/>
</dbReference>
<evidence type="ECO:0000313" key="7">
    <source>
        <dbReference type="Proteomes" id="UP001153148"/>
    </source>
</evidence>
<keyword evidence="7" id="KW-1185">Reference proteome</keyword>
<feature type="domain" description="RIC1 C-terminal alpha solenoid region" evidence="5">
    <location>
        <begin position="125"/>
        <end position="177"/>
    </location>
</feature>
<feature type="compositionally biased region" description="Polar residues" evidence="4">
    <location>
        <begin position="409"/>
        <end position="420"/>
    </location>
</feature>
<evidence type="ECO:0000256" key="3">
    <source>
        <dbReference type="ARBA" id="ARBA00029879"/>
    </source>
</evidence>
<feature type="non-terminal residue" evidence="6">
    <location>
        <position position="1"/>
    </location>
</feature>
<evidence type="ECO:0000259" key="5">
    <source>
        <dbReference type="Pfam" id="PF07064"/>
    </source>
</evidence>
<protein>
    <recommendedName>
        <fullName evidence="3">Protein RIC1 homolog</fullName>
    </recommendedName>
</protein>
<comment type="subcellular location">
    <subcellularLocation>
        <location evidence="1">Membrane</location>
    </subcellularLocation>
</comment>
<dbReference type="InterPro" id="IPR009771">
    <property type="entry name" value="RIC1_C"/>
</dbReference>
<feature type="domain" description="RIC1 C-terminal alpha solenoid region" evidence="5">
    <location>
        <begin position="215"/>
        <end position="342"/>
    </location>
</feature>
<dbReference type="InterPro" id="IPR040096">
    <property type="entry name" value="Ric1"/>
</dbReference>
<evidence type="ECO:0000256" key="4">
    <source>
        <dbReference type="SAM" id="MobiDB-lite"/>
    </source>
</evidence>
<comment type="caution">
    <text evidence="6">The sequence shown here is derived from an EMBL/GenBank/DDBJ whole genome shotgun (WGS) entry which is preliminary data.</text>
</comment>
<keyword evidence="2" id="KW-0472">Membrane</keyword>
<accession>A0ABN7NJ24</accession>
<name>A0ABN7NJ24_TIMPD</name>
<dbReference type="Proteomes" id="UP001153148">
    <property type="component" value="Unassembled WGS sequence"/>
</dbReference>
<evidence type="ECO:0000256" key="2">
    <source>
        <dbReference type="ARBA" id="ARBA00023136"/>
    </source>
</evidence>
<organism evidence="6 7">
    <name type="scientific">Timema podura</name>
    <name type="common">Walking stick</name>
    <dbReference type="NCBI Taxonomy" id="61482"/>
    <lineage>
        <taxon>Eukaryota</taxon>
        <taxon>Metazoa</taxon>
        <taxon>Ecdysozoa</taxon>
        <taxon>Arthropoda</taxon>
        <taxon>Hexapoda</taxon>
        <taxon>Insecta</taxon>
        <taxon>Pterygota</taxon>
        <taxon>Neoptera</taxon>
        <taxon>Polyneoptera</taxon>
        <taxon>Phasmatodea</taxon>
        <taxon>Timematodea</taxon>
        <taxon>Timematoidea</taxon>
        <taxon>Timematidae</taxon>
        <taxon>Timema</taxon>
    </lineage>
</organism>
<feature type="region of interest" description="Disordered" evidence="4">
    <location>
        <begin position="409"/>
        <end position="432"/>
    </location>
</feature>
<evidence type="ECO:0000256" key="1">
    <source>
        <dbReference type="ARBA" id="ARBA00004370"/>
    </source>
</evidence>